<dbReference type="NCBIfam" id="TIGR02566">
    <property type="entry name" value="cas_Csy3"/>
    <property type="match status" value="1"/>
</dbReference>
<evidence type="ECO:0000313" key="1">
    <source>
        <dbReference type="EMBL" id="MEY6431053.1"/>
    </source>
</evidence>
<reference evidence="1 2" key="1">
    <citation type="submission" date="2024-05" db="EMBL/GenBank/DDBJ databases">
        <title>Genome Sequence and Characterization of the New Strain Purple Sulfur Bacterium of Genus Thioalkalicoccus.</title>
        <authorList>
            <person name="Bryantseva I.A."/>
            <person name="Kyndt J.A."/>
            <person name="Imhoff J.F."/>
        </authorList>
    </citation>
    <scope>NUCLEOTIDE SEQUENCE [LARGE SCALE GENOMIC DNA]</scope>
    <source>
        <strain evidence="1 2">Um2</strain>
    </source>
</reference>
<keyword evidence="2" id="KW-1185">Reference proteome</keyword>
<protein>
    <submittedName>
        <fullName evidence="1">Type I-F CRISPR-associated protein Csy3</fullName>
    </submittedName>
</protein>
<dbReference type="InterPro" id="IPR013399">
    <property type="entry name" value="CRISPR-assoc_prot_Csy3"/>
</dbReference>
<comment type="caution">
    <text evidence="1">The sequence shown here is derived from an EMBL/GenBank/DDBJ whole genome shotgun (WGS) entry which is preliminary data.</text>
</comment>
<gene>
    <name evidence="1" type="primary">csy3</name>
    <name evidence="1" type="ORF">ABC977_01370</name>
</gene>
<dbReference type="Pfam" id="PF09615">
    <property type="entry name" value="Cas_Csy3"/>
    <property type="match status" value="1"/>
</dbReference>
<name>A0ABV4BCT6_9GAMM</name>
<dbReference type="CDD" id="cd09737">
    <property type="entry name" value="Csy3_I-F"/>
    <property type="match status" value="1"/>
</dbReference>
<proteinExistence type="predicted"/>
<organism evidence="1 2">
    <name type="scientific">Thioalkalicoccus limnaeus</name>
    <dbReference type="NCBI Taxonomy" id="120681"/>
    <lineage>
        <taxon>Bacteria</taxon>
        <taxon>Pseudomonadati</taxon>
        <taxon>Pseudomonadota</taxon>
        <taxon>Gammaproteobacteria</taxon>
        <taxon>Chromatiales</taxon>
        <taxon>Chromatiaceae</taxon>
        <taxon>Thioalkalicoccus</taxon>
    </lineage>
</organism>
<accession>A0ABV4BCT6</accession>
<dbReference type="Proteomes" id="UP001564408">
    <property type="component" value="Unassembled WGS sequence"/>
</dbReference>
<dbReference type="RefSeq" id="WP_369665427.1">
    <property type="nucleotide sequence ID" value="NZ_JBDKXB010000001.1"/>
</dbReference>
<evidence type="ECO:0000313" key="2">
    <source>
        <dbReference type="Proteomes" id="UP001564408"/>
    </source>
</evidence>
<dbReference type="EMBL" id="JBDKXB010000001">
    <property type="protein sequence ID" value="MEY6431053.1"/>
    <property type="molecule type" value="Genomic_DNA"/>
</dbReference>
<sequence length="352" mass="38598">MTEEQTMTSKDTTLKTASVLAFERKLNPSDALFFSGDWHQRDEANAWVPVALREKSIRGTISNRLKAKDQDPGKLDAAIESPNLQTVDVATLPADADTLKVIFSLRVLGGTGRPSACNNANYQAKLLRTVQDYAETQGFSELARRYAYNLANGRFLWRNRIGAEEIEVRIQHLVQGRVATAWSFPSLTLSLRDFEVPDALQADLQAVADLIADGLAGTTHVLLQVTAFVRVGAGQEVYPSQELILDKGNSKKSRTLYGVKGIAGMHSQKLGNALRTIDTWHPVASELGPIAVEPYGSVTTLGKACRRPTEKCDFYNLLDGWLLKDKVPSLDDQHFVIATLIRGGVFGDAGKD</sequence>